<reference evidence="11" key="1">
    <citation type="submission" date="2021-01" db="EMBL/GenBank/DDBJ databases">
        <title>Whole genome shotgun sequence of Sinosporangium siamense NBRC 109515.</title>
        <authorList>
            <person name="Komaki H."/>
            <person name="Tamura T."/>
        </authorList>
    </citation>
    <scope>NUCLEOTIDE SEQUENCE</scope>
    <source>
        <strain evidence="11">NBRC 109515</strain>
    </source>
</reference>
<dbReference type="GO" id="GO:0016887">
    <property type="term" value="F:ATP hydrolysis activity"/>
    <property type="evidence" value="ECO:0007669"/>
    <property type="project" value="InterPro"/>
</dbReference>
<protein>
    <submittedName>
        <fullName evidence="11">ABC transporter</fullName>
    </submittedName>
</protein>
<dbReference type="Pfam" id="PF00005">
    <property type="entry name" value="ABC_tran"/>
    <property type="match status" value="1"/>
</dbReference>
<evidence type="ECO:0000313" key="11">
    <source>
        <dbReference type="EMBL" id="GII89861.1"/>
    </source>
</evidence>
<dbReference type="SUPFAM" id="SSF52540">
    <property type="entry name" value="P-loop containing nucleoside triphosphate hydrolases"/>
    <property type="match status" value="1"/>
</dbReference>
<evidence type="ECO:0000256" key="9">
    <source>
        <dbReference type="ARBA" id="ARBA00049985"/>
    </source>
</evidence>
<evidence type="ECO:0000256" key="2">
    <source>
        <dbReference type="ARBA" id="ARBA00022448"/>
    </source>
</evidence>
<keyword evidence="6" id="KW-1278">Translocase</keyword>
<dbReference type="GO" id="GO:0005886">
    <property type="term" value="C:plasma membrane"/>
    <property type="evidence" value="ECO:0007669"/>
    <property type="project" value="UniProtKB-SubCell"/>
</dbReference>
<keyword evidence="8" id="KW-0046">Antibiotic resistance</keyword>
<evidence type="ECO:0000256" key="5">
    <source>
        <dbReference type="ARBA" id="ARBA00022840"/>
    </source>
</evidence>
<feature type="domain" description="ABC transporter" evidence="10">
    <location>
        <begin position="2"/>
        <end position="237"/>
    </location>
</feature>
<keyword evidence="12" id="KW-1185">Reference proteome</keyword>
<gene>
    <name evidence="11" type="ORF">Ssi02_00920</name>
</gene>
<keyword evidence="2" id="KW-0813">Transport</keyword>
<dbReference type="PANTHER" id="PTHR42711:SF19">
    <property type="entry name" value="DOXORUBICIN RESISTANCE ATP-BINDING PROTEIN DRRA"/>
    <property type="match status" value="1"/>
</dbReference>
<dbReference type="GO" id="GO:0043215">
    <property type="term" value="P:daunorubicin transport"/>
    <property type="evidence" value="ECO:0007669"/>
    <property type="project" value="InterPro"/>
</dbReference>
<dbReference type="RefSeq" id="WP_204019748.1">
    <property type="nucleotide sequence ID" value="NZ_BOOW01000002.1"/>
</dbReference>
<dbReference type="NCBIfam" id="TIGR01188">
    <property type="entry name" value="drrA"/>
    <property type="match status" value="1"/>
</dbReference>
<evidence type="ECO:0000256" key="8">
    <source>
        <dbReference type="ARBA" id="ARBA00023251"/>
    </source>
</evidence>
<dbReference type="Gene3D" id="3.40.50.300">
    <property type="entry name" value="P-loop containing nucleotide triphosphate hydrolases"/>
    <property type="match status" value="1"/>
</dbReference>
<organism evidence="11 12">
    <name type="scientific">Sinosporangium siamense</name>
    <dbReference type="NCBI Taxonomy" id="1367973"/>
    <lineage>
        <taxon>Bacteria</taxon>
        <taxon>Bacillati</taxon>
        <taxon>Actinomycetota</taxon>
        <taxon>Actinomycetes</taxon>
        <taxon>Streptosporangiales</taxon>
        <taxon>Streptosporangiaceae</taxon>
        <taxon>Sinosporangium</taxon>
    </lineage>
</organism>
<dbReference type="Proteomes" id="UP000606172">
    <property type="component" value="Unassembled WGS sequence"/>
</dbReference>
<accession>A0A919RDJ2</accession>
<dbReference type="GO" id="GO:1900753">
    <property type="term" value="P:doxorubicin transport"/>
    <property type="evidence" value="ECO:0007669"/>
    <property type="project" value="InterPro"/>
</dbReference>
<evidence type="ECO:0000313" key="12">
    <source>
        <dbReference type="Proteomes" id="UP000606172"/>
    </source>
</evidence>
<evidence type="ECO:0000256" key="4">
    <source>
        <dbReference type="ARBA" id="ARBA00022741"/>
    </source>
</evidence>
<dbReference type="GO" id="GO:0046677">
    <property type="term" value="P:response to antibiotic"/>
    <property type="evidence" value="ECO:0007669"/>
    <property type="project" value="UniProtKB-KW"/>
</dbReference>
<evidence type="ECO:0000256" key="7">
    <source>
        <dbReference type="ARBA" id="ARBA00023136"/>
    </source>
</evidence>
<dbReference type="InterPro" id="IPR003593">
    <property type="entry name" value="AAA+_ATPase"/>
</dbReference>
<dbReference type="InterPro" id="IPR025302">
    <property type="entry name" value="DrrA1/2-like_C"/>
</dbReference>
<comment type="similarity">
    <text evidence="9">Belongs to the ABC transporter superfamily. Drug exporter-1 (DrugE1) (TC 3.A.1.105) family.</text>
</comment>
<dbReference type="Pfam" id="PF13732">
    <property type="entry name" value="DrrA1-3_C"/>
    <property type="match status" value="1"/>
</dbReference>
<keyword evidence="4" id="KW-0547">Nucleotide-binding</keyword>
<keyword evidence="7" id="KW-0472">Membrane</keyword>
<evidence type="ECO:0000256" key="6">
    <source>
        <dbReference type="ARBA" id="ARBA00022967"/>
    </source>
</evidence>
<dbReference type="PANTHER" id="PTHR42711">
    <property type="entry name" value="ABC TRANSPORTER ATP-BINDING PROTEIN"/>
    <property type="match status" value="1"/>
</dbReference>
<dbReference type="InterPro" id="IPR050763">
    <property type="entry name" value="ABC_transporter_ATP-binding"/>
</dbReference>
<keyword evidence="5" id="KW-0067">ATP-binding</keyword>
<comment type="caution">
    <text evidence="11">The sequence shown here is derived from an EMBL/GenBank/DDBJ whole genome shotgun (WGS) entry which is preliminary data.</text>
</comment>
<evidence type="ECO:0000259" key="10">
    <source>
        <dbReference type="PROSITE" id="PS50893"/>
    </source>
</evidence>
<evidence type="ECO:0000256" key="3">
    <source>
        <dbReference type="ARBA" id="ARBA00022475"/>
    </source>
</evidence>
<sequence length="322" mass="35058">MIHARGLKKSFKVKRETVEAVRGIDLDVDPGQLVAFLGPNGAGKSTSLRMLTTLLPPTSGTAVVAGYDIVKDPVEVRRHIGYIGQKNSAGENFRVRDELVTQGCCYGLTRPEARRRADEILDLLSLTHLAKRGSNTLSGGQRRRLDIALGLIHQPRLLFLDEPSTGLDPHSRADIWAHILRLREEHDMTLFLTTHYLEEADNMAERVIVVDHGRVIADGTGEQLKKDLAGDHVTVTLRDHTESARAAEVAARIASAAPEIGADGLTVRVRVPQADIAMAELLRALENADVKALAAESTRPSLDDVFLALTGRSLRESDTPGA</sequence>
<dbReference type="SMART" id="SM00382">
    <property type="entry name" value="AAA"/>
    <property type="match status" value="1"/>
</dbReference>
<dbReference type="AlphaFoldDB" id="A0A919RDJ2"/>
<dbReference type="InterPro" id="IPR003439">
    <property type="entry name" value="ABC_transporter-like_ATP-bd"/>
</dbReference>
<dbReference type="EMBL" id="BOOW01000002">
    <property type="protein sequence ID" value="GII89861.1"/>
    <property type="molecule type" value="Genomic_DNA"/>
</dbReference>
<dbReference type="PROSITE" id="PS50893">
    <property type="entry name" value="ABC_TRANSPORTER_2"/>
    <property type="match status" value="1"/>
</dbReference>
<keyword evidence="3" id="KW-1003">Cell membrane</keyword>
<evidence type="ECO:0000256" key="1">
    <source>
        <dbReference type="ARBA" id="ARBA00004413"/>
    </source>
</evidence>
<dbReference type="GO" id="GO:0005524">
    <property type="term" value="F:ATP binding"/>
    <property type="evidence" value="ECO:0007669"/>
    <property type="project" value="UniProtKB-KW"/>
</dbReference>
<proteinExistence type="inferred from homology"/>
<dbReference type="InterPro" id="IPR017871">
    <property type="entry name" value="ABC_transporter-like_CS"/>
</dbReference>
<name>A0A919RDJ2_9ACTN</name>
<dbReference type="InterPro" id="IPR027417">
    <property type="entry name" value="P-loop_NTPase"/>
</dbReference>
<dbReference type="PROSITE" id="PS00211">
    <property type="entry name" value="ABC_TRANSPORTER_1"/>
    <property type="match status" value="1"/>
</dbReference>
<dbReference type="InterPro" id="IPR005894">
    <property type="entry name" value="DrrA"/>
</dbReference>
<comment type="subcellular location">
    <subcellularLocation>
        <location evidence="1">Cell membrane</location>
        <topology evidence="1">Peripheral membrane protein</topology>
        <orientation evidence="1">Cytoplasmic side</orientation>
    </subcellularLocation>
</comment>